<dbReference type="SUPFAM" id="SSF48576">
    <property type="entry name" value="Terpenoid synthases"/>
    <property type="match status" value="1"/>
</dbReference>
<dbReference type="GO" id="GO:0043386">
    <property type="term" value="P:mycotoxin biosynthetic process"/>
    <property type="evidence" value="ECO:0007669"/>
    <property type="project" value="UniProtKB-ARBA"/>
</dbReference>
<dbReference type="CDD" id="cd00685">
    <property type="entry name" value="Trans_IPPS_HT"/>
    <property type="match status" value="1"/>
</dbReference>
<evidence type="ECO:0000313" key="12">
    <source>
        <dbReference type="Proteomes" id="UP000188318"/>
    </source>
</evidence>
<dbReference type="InterPro" id="IPR008949">
    <property type="entry name" value="Isoprenoid_synthase_dom_sf"/>
</dbReference>
<dbReference type="AlphaFoldDB" id="A0A1R3R806"/>
<keyword evidence="2 10" id="KW-0808">Transferase</keyword>
<keyword evidence="12" id="KW-1185">Reference proteome</keyword>
<evidence type="ECO:0000256" key="4">
    <source>
        <dbReference type="ARBA" id="ARBA00022842"/>
    </source>
</evidence>
<proteinExistence type="inferred from homology"/>
<dbReference type="STRING" id="602072.A0A1R3R806"/>
<protein>
    <recommendedName>
        <fullName evidence="13">Dimethylallyltranstransferase</fullName>
    </recommendedName>
</protein>
<comment type="pathway">
    <text evidence="1">Secondary metabolite biosynthesis; terpenoid biosynthesis.</text>
</comment>
<name>A0A1R3R806_ASPC5</name>
<dbReference type="Proteomes" id="UP000188318">
    <property type="component" value="Unassembled WGS sequence"/>
</dbReference>
<sequence length="416" mass="47170">MLLREKIAPLEREFIARKQEYLAKNDCATKSRDITYFLEMVGLGLSGNWYWSAVADRFHQWMDVPNLAGLTPSSPSSFTFDEATATCDTLIKGSSLGGEKNGAPDDTEKSANDSYHKILEQPIEYLRSVPSKNVRGTIIQALNLWFKAPETAANQVESIIGHLHDSSLLLDDIQDSSELRRGRPATYRVFGVPQTINAATFALTLAFEKASPLMQLDTMNGFFEEVRNLHLGQAMDLHWTRCGQCPTIIEYMEMNRLKTGALFCLASHLLYIHGTFPAETIQQSDLRDLMILLGQYFQARDDYINLASAKYQKEKGFAQDLDEGKFSLPLIHVMTHSPNSVLLQNILCERARNSGLSDDLKKLILDEMQEQGSLEFTEETLHSLEGKIERQLQKIEISTGINNYIFRFLLDRLREM</sequence>
<evidence type="ECO:0000256" key="10">
    <source>
        <dbReference type="RuleBase" id="RU004466"/>
    </source>
</evidence>
<dbReference type="OrthoDB" id="6921389at2759"/>
<dbReference type="PANTHER" id="PTHR12001">
    <property type="entry name" value="GERANYLGERANYL PYROPHOSPHATE SYNTHASE"/>
    <property type="match status" value="1"/>
</dbReference>
<evidence type="ECO:0000256" key="7">
    <source>
        <dbReference type="ARBA" id="ARBA00023268"/>
    </source>
</evidence>
<dbReference type="GO" id="GO:0046165">
    <property type="term" value="P:alcohol biosynthetic process"/>
    <property type="evidence" value="ECO:0007669"/>
    <property type="project" value="UniProtKB-ARBA"/>
</dbReference>
<dbReference type="GO" id="GO:0008299">
    <property type="term" value="P:isoprenoid biosynthetic process"/>
    <property type="evidence" value="ECO:0007669"/>
    <property type="project" value="UniProtKB-KW"/>
</dbReference>
<dbReference type="GO" id="GO:0016829">
    <property type="term" value="F:lyase activity"/>
    <property type="evidence" value="ECO:0007669"/>
    <property type="project" value="UniProtKB-KW"/>
</dbReference>
<dbReference type="PROSITE" id="PS00723">
    <property type="entry name" value="POLYPRENYL_SYNTHASE_1"/>
    <property type="match status" value="1"/>
</dbReference>
<evidence type="ECO:0000256" key="2">
    <source>
        <dbReference type="ARBA" id="ARBA00022679"/>
    </source>
</evidence>
<evidence type="ECO:0000256" key="6">
    <source>
        <dbReference type="ARBA" id="ARBA00023239"/>
    </source>
</evidence>
<evidence type="ECO:0000313" key="11">
    <source>
        <dbReference type="EMBL" id="OOF90617.1"/>
    </source>
</evidence>
<dbReference type="SFLD" id="SFLDS00005">
    <property type="entry name" value="Isoprenoid_Synthase_Type_I"/>
    <property type="match status" value="1"/>
</dbReference>
<dbReference type="Pfam" id="PF00348">
    <property type="entry name" value="polyprenyl_synt"/>
    <property type="match status" value="1"/>
</dbReference>
<organism evidence="11 12">
    <name type="scientific">Aspergillus carbonarius (strain ITEM 5010)</name>
    <dbReference type="NCBI Taxonomy" id="602072"/>
    <lineage>
        <taxon>Eukaryota</taxon>
        <taxon>Fungi</taxon>
        <taxon>Dikarya</taxon>
        <taxon>Ascomycota</taxon>
        <taxon>Pezizomycotina</taxon>
        <taxon>Eurotiomycetes</taxon>
        <taxon>Eurotiomycetidae</taxon>
        <taxon>Eurotiales</taxon>
        <taxon>Aspergillaceae</taxon>
        <taxon>Aspergillus</taxon>
        <taxon>Aspergillus subgen. Circumdati</taxon>
    </lineage>
</organism>
<keyword evidence="6" id="KW-0456">Lyase</keyword>
<keyword evidence="3" id="KW-0479">Metal-binding</keyword>
<gene>
    <name evidence="11" type="ORF">ASPCADRAFT_59057</name>
</gene>
<dbReference type="InterPro" id="IPR000092">
    <property type="entry name" value="Polyprenyl_synt"/>
</dbReference>
<evidence type="ECO:0000256" key="8">
    <source>
        <dbReference type="ARBA" id="ARBA00038363"/>
    </source>
</evidence>
<reference evidence="12" key="1">
    <citation type="journal article" date="2017" name="Genome Biol.">
        <title>Comparative genomics reveals high biological diversity and specific adaptations in the industrially and medically important fungal genus Aspergillus.</title>
        <authorList>
            <person name="de Vries R.P."/>
            <person name="Riley R."/>
            <person name="Wiebenga A."/>
            <person name="Aguilar-Osorio G."/>
            <person name="Amillis S."/>
            <person name="Uchima C.A."/>
            <person name="Anderluh G."/>
            <person name="Asadollahi M."/>
            <person name="Askin M."/>
            <person name="Barry K."/>
            <person name="Battaglia E."/>
            <person name="Bayram O."/>
            <person name="Benocci T."/>
            <person name="Braus-Stromeyer S.A."/>
            <person name="Caldana C."/>
            <person name="Canovas D."/>
            <person name="Cerqueira G.C."/>
            <person name="Chen F."/>
            <person name="Chen W."/>
            <person name="Choi C."/>
            <person name="Clum A."/>
            <person name="Dos Santos R.A."/>
            <person name="Damasio A.R."/>
            <person name="Diallinas G."/>
            <person name="Emri T."/>
            <person name="Fekete E."/>
            <person name="Flipphi M."/>
            <person name="Freyberg S."/>
            <person name="Gallo A."/>
            <person name="Gournas C."/>
            <person name="Habgood R."/>
            <person name="Hainaut M."/>
            <person name="Harispe M.L."/>
            <person name="Henrissat B."/>
            <person name="Hilden K.S."/>
            <person name="Hope R."/>
            <person name="Hossain A."/>
            <person name="Karabika E."/>
            <person name="Karaffa L."/>
            <person name="Karanyi Z."/>
            <person name="Krasevec N."/>
            <person name="Kuo A."/>
            <person name="Kusch H."/>
            <person name="LaButti K."/>
            <person name="Lagendijk E.L."/>
            <person name="Lapidus A."/>
            <person name="Levasseur A."/>
            <person name="Lindquist E."/>
            <person name="Lipzen A."/>
            <person name="Logrieco A.F."/>
            <person name="MacCabe A."/>
            <person name="Maekelae M.R."/>
            <person name="Malavazi I."/>
            <person name="Melin P."/>
            <person name="Meyer V."/>
            <person name="Mielnichuk N."/>
            <person name="Miskei M."/>
            <person name="Molnar A.P."/>
            <person name="Mule G."/>
            <person name="Ngan C.Y."/>
            <person name="Orejas M."/>
            <person name="Orosz E."/>
            <person name="Ouedraogo J.P."/>
            <person name="Overkamp K.M."/>
            <person name="Park H.-S."/>
            <person name="Perrone G."/>
            <person name="Piumi F."/>
            <person name="Punt P.J."/>
            <person name="Ram A.F."/>
            <person name="Ramon A."/>
            <person name="Rauscher S."/>
            <person name="Record E."/>
            <person name="Riano-Pachon D.M."/>
            <person name="Robert V."/>
            <person name="Roehrig J."/>
            <person name="Ruller R."/>
            <person name="Salamov A."/>
            <person name="Salih N.S."/>
            <person name="Samson R.A."/>
            <person name="Sandor E."/>
            <person name="Sanguinetti M."/>
            <person name="Schuetze T."/>
            <person name="Sepcic K."/>
            <person name="Shelest E."/>
            <person name="Sherlock G."/>
            <person name="Sophianopoulou V."/>
            <person name="Squina F.M."/>
            <person name="Sun H."/>
            <person name="Susca A."/>
            <person name="Todd R.B."/>
            <person name="Tsang A."/>
            <person name="Unkles S.E."/>
            <person name="van de Wiele N."/>
            <person name="van Rossen-Uffink D."/>
            <person name="Oliveira J.V."/>
            <person name="Vesth T.C."/>
            <person name="Visser J."/>
            <person name="Yu J.-H."/>
            <person name="Zhou M."/>
            <person name="Andersen M.R."/>
            <person name="Archer D.B."/>
            <person name="Baker S.E."/>
            <person name="Benoit I."/>
            <person name="Brakhage A.A."/>
            <person name="Braus G.H."/>
            <person name="Fischer R."/>
            <person name="Frisvad J.C."/>
            <person name="Goldman G.H."/>
            <person name="Houbraken J."/>
            <person name="Oakley B."/>
            <person name="Pocsi I."/>
            <person name="Scazzocchio C."/>
            <person name="Seiboth B."/>
            <person name="vanKuyk P.A."/>
            <person name="Wortman J."/>
            <person name="Dyer P.S."/>
            <person name="Grigoriev I.V."/>
        </authorList>
    </citation>
    <scope>NUCLEOTIDE SEQUENCE [LARGE SCALE GENOMIC DNA]</scope>
    <source>
        <strain evidence="12">ITEM 5010</strain>
    </source>
</reference>
<accession>A0A1R3R806</accession>
<keyword evidence="4" id="KW-0460">Magnesium</keyword>
<dbReference type="GO" id="GO:0046872">
    <property type="term" value="F:metal ion binding"/>
    <property type="evidence" value="ECO:0007669"/>
    <property type="project" value="UniProtKB-KW"/>
</dbReference>
<comment type="similarity">
    <text evidence="9">In the N-terminal section; belongs to the terpene synthase family.</text>
</comment>
<dbReference type="PANTHER" id="PTHR12001:SF72">
    <property type="entry name" value="THIJ_PFPI FAMILY PROTEIN (AFU_ORTHOLOGUE AFUA_3G01210)-RELATED"/>
    <property type="match status" value="1"/>
</dbReference>
<evidence type="ECO:0000256" key="1">
    <source>
        <dbReference type="ARBA" id="ARBA00004721"/>
    </source>
</evidence>
<evidence type="ECO:0000256" key="9">
    <source>
        <dbReference type="ARBA" id="ARBA00038372"/>
    </source>
</evidence>
<keyword evidence="5" id="KW-0414">Isoprene biosynthesis</keyword>
<comment type="similarity">
    <text evidence="8">In the C-terminal section; belongs to the FPP/GGPP synthase family.</text>
</comment>
<evidence type="ECO:0008006" key="13">
    <source>
        <dbReference type="Google" id="ProtNLM"/>
    </source>
</evidence>
<dbReference type="GO" id="GO:0004659">
    <property type="term" value="F:prenyltransferase activity"/>
    <property type="evidence" value="ECO:0007669"/>
    <property type="project" value="InterPro"/>
</dbReference>
<comment type="similarity">
    <text evidence="10">Belongs to the FPP/GGPP synthase family.</text>
</comment>
<evidence type="ECO:0000256" key="3">
    <source>
        <dbReference type="ARBA" id="ARBA00022723"/>
    </source>
</evidence>
<dbReference type="Gene3D" id="1.10.600.10">
    <property type="entry name" value="Farnesyl Diphosphate Synthase"/>
    <property type="match status" value="1"/>
</dbReference>
<dbReference type="OMA" id="IMAPFRY"/>
<evidence type="ECO:0000256" key="5">
    <source>
        <dbReference type="ARBA" id="ARBA00023229"/>
    </source>
</evidence>
<keyword evidence="7" id="KW-0511">Multifunctional enzyme</keyword>
<dbReference type="VEuPathDB" id="FungiDB:ASPCADRAFT_59057"/>
<dbReference type="EMBL" id="KV907516">
    <property type="protein sequence ID" value="OOF90617.1"/>
    <property type="molecule type" value="Genomic_DNA"/>
</dbReference>
<dbReference type="InterPro" id="IPR033749">
    <property type="entry name" value="Polyprenyl_synt_CS"/>
</dbReference>